<name>A0A1H3H1Q7_9BACI</name>
<evidence type="ECO:0000313" key="6">
    <source>
        <dbReference type="EMBL" id="SDY08704.1"/>
    </source>
</evidence>
<evidence type="ECO:0000256" key="2">
    <source>
        <dbReference type="SAM" id="Phobius"/>
    </source>
</evidence>
<evidence type="ECO:0000256" key="3">
    <source>
        <dbReference type="SAM" id="SignalP"/>
    </source>
</evidence>
<feature type="signal peptide" evidence="3">
    <location>
        <begin position="1"/>
        <end position="25"/>
    </location>
</feature>
<evidence type="ECO:0000259" key="4">
    <source>
        <dbReference type="Pfam" id="PF09972"/>
    </source>
</evidence>
<evidence type="ECO:0000259" key="5">
    <source>
        <dbReference type="Pfam" id="PF20990"/>
    </source>
</evidence>
<dbReference type="STRING" id="1503961.SAMN05421736_101331"/>
<sequence>MRLKKILPTMTMLVLLFILPSQAFAVEYTIDQVIIEAELQENGNVQVWEWHTYSFQGDFNGIIRELVPKQGSNIVNFQAFERSETLPVETDGYTHRIHRSGKDEQITVELNYVIENGVAVYADIAEFYWPFFDERNESTYDAMTITVFPPAETTDVQAFGRDEAFEKASSLPSGAVRYDLGTVPKGENGDIRVLYPAELFSAADVAENTNKKEAILSEEAEYAQLVANRSENQQRAVSIGKVVLPITIFLFIAFVLRDILKQSNRKKKIIAEDNNVSIVPEETLTLPATVFFTNHRQLLPETMAAALLDLTRKGNVIQTGEESFQAVHWNHIKAHEEELMTFLFETVGHEGKFTLSDLTLFSEDEKNSSKYTSFLEKWRRLIAQEVNEKNFYKNVTRYRVLHIGLGVLLLPLAISFLIHDLVGMFFITVGLFLAYLIYGLLYQEKSYSGSLLFYRWHSFRSNFSSLSKDGFTSLSKEEQMRAFLYCLAMGDDMSSSNNQDLLRAFKERPLKQETVVQPLVFDPASSFYSASLISQSMSSSFRKADENLQPSGDSSSFDSGGGSGGVGGGGGGSGAF</sequence>
<reference evidence="7" key="1">
    <citation type="submission" date="2016-10" db="EMBL/GenBank/DDBJ databases">
        <authorList>
            <person name="Varghese N."/>
            <person name="Submissions S."/>
        </authorList>
    </citation>
    <scope>NUCLEOTIDE SEQUENCE [LARGE SCALE GENOMIC DNA]</scope>
    <source>
        <strain evidence="7">SP</strain>
    </source>
</reference>
<dbReference type="AlphaFoldDB" id="A0A1H3H1Q7"/>
<dbReference type="EMBL" id="FNPI01000001">
    <property type="protein sequence ID" value="SDY08704.1"/>
    <property type="molecule type" value="Genomic_DNA"/>
</dbReference>
<feature type="transmembrane region" description="Helical" evidence="2">
    <location>
        <begin position="424"/>
        <end position="442"/>
    </location>
</feature>
<feature type="chain" id="PRO_5011747965" evidence="3">
    <location>
        <begin position="26"/>
        <end position="576"/>
    </location>
</feature>
<proteinExistence type="predicted"/>
<dbReference type="InterPro" id="IPR048389">
    <property type="entry name" value="YciQ-like_C"/>
</dbReference>
<dbReference type="Proteomes" id="UP000198935">
    <property type="component" value="Unassembled WGS sequence"/>
</dbReference>
<gene>
    <name evidence="6" type="ORF">SAMN05421736_101331</name>
</gene>
<feature type="transmembrane region" description="Helical" evidence="2">
    <location>
        <begin position="242"/>
        <end position="260"/>
    </location>
</feature>
<feature type="transmembrane region" description="Helical" evidence="2">
    <location>
        <begin position="400"/>
        <end position="418"/>
    </location>
</feature>
<keyword evidence="7" id="KW-1185">Reference proteome</keyword>
<organism evidence="6 7">
    <name type="scientific">Evansella caseinilytica</name>
    <dbReference type="NCBI Taxonomy" id="1503961"/>
    <lineage>
        <taxon>Bacteria</taxon>
        <taxon>Bacillati</taxon>
        <taxon>Bacillota</taxon>
        <taxon>Bacilli</taxon>
        <taxon>Bacillales</taxon>
        <taxon>Bacillaceae</taxon>
        <taxon>Evansella</taxon>
    </lineage>
</organism>
<feature type="domain" description="Predicted membrane protein YciQ-like C-terminal" evidence="5">
    <location>
        <begin position="301"/>
        <end position="461"/>
    </location>
</feature>
<protein>
    <submittedName>
        <fullName evidence="6">Uncharacterized membrane protein</fullName>
    </submittedName>
</protein>
<evidence type="ECO:0000313" key="7">
    <source>
        <dbReference type="Proteomes" id="UP000198935"/>
    </source>
</evidence>
<accession>A0A1H3H1Q7</accession>
<dbReference type="Pfam" id="PF20990">
    <property type="entry name" value="DUF2207_C"/>
    <property type="match status" value="1"/>
</dbReference>
<dbReference type="Pfam" id="PF09972">
    <property type="entry name" value="DUF2207"/>
    <property type="match status" value="1"/>
</dbReference>
<feature type="domain" description="DUF2207" evidence="4">
    <location>
        <begin position="29"/>
        <end position="194"/>
    </location>
</feature>
<dbReference type="InterPro" id="IPR018702">
    <property type="entry name" value="DUF2207"/>
</dbReference>
<keyword evidence="2" id="KW-1133">Transmembrane helix</keyword>
<keyword evidence="2" id="KW-0472">Membrane</keyword>
<keyword evidence="2" id="KW-0812">Transmembrane</keyword>
<feature type="region of interest" description="Disordered" evidence="1">
    <location>
        <begin position="543"/>
        <end position="576"/>
    </location>
</feature>
<feature type="compositionally biased region" description="Gly residues" evidence="1">
    <location>
        <begin position="559"/>
        <end position="576"/>
    </location>
</feature>
<keyword evidence="3" id="KW-0732">Signal</keyword>
<evidence type="ECO:0000256" key="1">
    <source>
        <dbReference type="SAM" id="MobiDB-lite"/>
    </source>
</evidence>